<dbReference type="PROSITE" id="PS50114">
    <property type="entry name" value="GATA_ZN_FINGER_2"/>
    <property type="match status" value="1"/>
</dbReference>
<evidence type="ECO:0000259" key="15">
    <source>
        <dbReference type="PROSITE" id="PS50114"/>
    </source>
</evidence>
<keyword evidence="8" id="KW-0238">DNA-binding</keyword>
<keyword evidence="7" id="KW-0805">Transcription regulation</keyword>
<feature type="domain" description="CCT" evidence="16">
    <location>
        <begin position="182"/>
        <end position="224"/>
    </location>
</feature>
<evidence type="ECO:0000256" key="13">
    <source>
        <dbReference type="PROSITE-ProRule" id="PRU00357"/>
    </source>
</evidence>
<evidence type="ECO:0000256" key="2">
    <source>
        <dbReference type="ARBA" id="ARBA00004123"/>
    </source>
</evidence>
<evidence type="ECO:0000256" key="7">
    <source>
        <dbReference type="ARBA" id="ARBA00023015"/>
    </source>
</evidence>
<comment type="function">
    <text evidence="1">Transcriptional activator that specifically binds 5'-GATA-3' or 5'-GAT-3' motifs within gene promoters.</text>
</comment>
<evidence type="ECO:0000256" key="12">
    <source>
        <dbReference type="PROSITE-ProRule" id="PRU00094"/>
    </source>
</evidence>
<feature type="domain" description="GATA-type" evidence="15">
    <location>
        <begin position="252"/>
        <end position="300"/>
    </location>
</feature>
<dbReference type="Gene3D" id="3.30.50.10">
    <property type="entry name" value="Erythroid Transcription Factor GATA-1, subunit A"/>
    <property type="match status" value="1"/>
</dbReference>
<evidence type="ECO:0000256" key="11">
    <source>
        <dbReference type="ARBA" id="ARBA00023242"/>
    </source>
</evidence>
<feature type="compositionally biased region" description="Polar residues" evidence="14">
    <location>
        <begin position="233"/>
        <end position="251"/>
    </location>
</feature>
<feature type="region of interest" description="Disordered" evidence="14">
    <location>
        <begin position="215"/>
        <end position="251"/>
    </location>
</feature>
<dbReference type="SMART" id="SM00401">
    <property type="entry name" value="ZnF_GATA"/>
    <property type="match status" value="1"/>
</dbReference>
<dbReference type="SUPFAM" id="SSF57716">
    <property type="entry name" value="Glucocorticoid receptor-like (DNA-binding domain)"/>
    <property type="match status" value="1"/>
</dbReference>
<dbReference type="InterPro" id="IPR045280">
    <property type="entry name" value="TIFY-like"/>
</dbReference>
<evidence type="ECO:0000259" key="17">
    <source>
        <dbReference type="PROSITE" id="PS51320"/>
    </source>
</evidence>
<reference evidence="18" key="1">
    <citation type="submission" date="2019-11" db="EMBL/GenBank/DDBJ databases">
        <authorList>
            <person name="Liu Y."/>
            <person name="Hou J."/>
            <person name="Li T.-Q."/>
            <person name="Guan C.-H."/>
            <person name="Wu X."/>
            <person name="Wu H.-Z."/>
            <person name="Ling F."/>
            <person name="Zhang R."/>
            <person name="Shi X.-G."/>
            <person name="Ren J.-P."/>
            <person name="Chen E.-F."/>
            <person name="Sun J.-M."/>
        </authorList>
    </citation>
    <scope>NUCLEOTIDE SEQUENCE</scope>
    <source>
        <strain evidence="18">Adult_tree_wgs_1</strain>
        <tissue evidence="18">Leaves</tissue>
    </source>
</reference>
<comment type="similarity">
    <text evidence="3">Belongs to the type IV zinc-finger family. Class C subfamily.</text>
</comment>
<dbReference type="CDD" id="cd00202">
    <property type="entry name" value="ZnF_GATA"/>
    <property type="match status" value="1"/>
</dbReference>
<evidence type="ECO:0000256" key="14">
    <source>
        <dbReference type="SAM" id="MobiDB-lite"/>
    </source>
</evidence>
<dbReference type="InterPro" id="IPR010402">
    <property type="entry name" value="CCT_domain"/>
</dbReference>
<evidence type="ECO:0000256" key="4">
    <source>
        <dbReference type="ARBA" id="ARBA00022723"/>
    </source>
</evidence>
<feature type="domain" description="Tify" evidence="17">
    <location>
        <begin position="79"/>
        <end position="114"/>
    </location>
</feature>
<evidence type="ECO:0000259" key="16">
    <source>
        <dbReference type="PROSITE" id="PS51017"/>
    </source>
</evidence>
<dbReference type="Pfam" id="PF06203">
    <property type="entry name" value="CCT"/>
    <property type="match status" value="1"/>
</dbReference>
<sequence>MDGIDESQARMRMTDEHQAIHHPGHYIQEHDHHVLHHLSNGNGMEHDDNGGGSEDMEGEIHPDHGNLTDNHNAMVAHGGSDSNNQLTLSFQGQVYVFDSVSPEKCPSPYLKQAWDMKLDVIRDMRNMYLSITSLIRNAVVQAVLLLLGGREVPPNIPAIPLSGHQNTRGMSSTPQISSVPQRLASLMRFREKRKERNFDKKIRYTVRKEVALRMQRNKGQFTSSKPNHDESASAVTSWDSNQTWASEGSGSQQQDIVCRHCGISEKSTPMMRRGPEGPRTLCNACGLMWANKGTLRDLSKAAPQSGQNPSLSQNENGNIEPDQMVVKIAGNNSDSS</sequence>
<keyword evidence="5 12" id="KW-0863">Zinc-finger</keyword>
<evidence type="ECO:0000256" key="8">
    <source>
        <dbReference type="ARBA" id="ARBA00023125"/>
    </source>
</evidence>
<dbReference type="GO" id="GO:0008270">
    <property type="term" value="F:zinc ion binding"/>
    <property type="evidence" value="ECO:0007669"/>
    <property type="project" value="UniProtKB-KW"/>
</dbReference>
<organism evidence="18 19">
    <name type="scientific">Rhododendron simsii</name>
    <name type="common">Sims's rhododendron</name>
    <dbReference type="NCBI Taxonomy" id="118357"/>
    <lineage>
        <taxon>Eukaryota</taxon>
        <taxon>Viridiplantae</taxon>
        <taxon>Streptophyta</taxon>
        <taxon>Embryophyta</taxon>
        <taxon>Tracheophyta</taxon>
        <taxon>Spermatophyta</taxon>
        <taxon>Magnoliopsida</taxon>
        <taxon>eudicotyledons</taxon>
        <taxon>Gunneridae</taxon>
        <taxon>Pentapetalae</taxon>
        <taxon>asterids</taxon>
        <taxon>Ericales</taxon>
        <taxon>Ericaceae</taxon>
        <taxon>Ericoideae</taxon>
        <taxon>Rhodoreae</taxon>
        <taxon>Rhododendron</taxon>
    </lineage>
</organism>
<comment type="subcellular location">
    <subcellularLocation>
        <location evidence="2 13">Nucleus</location>
    </subcellularLocation>
</comment>
<evidence type="ECO:0000313" key="19">
    <source>
        <dbReference type="Proteomes" id="UP000626092"/>
    </source>
</evidence>
<dbReference type="GO" id="GO:0005634">
    <property type="term" value="C:nucleus"/>
    <property type="evidence" value="ECO:0007669"/>
    <property type="project" value="UniProtKB-SubCell"/>
</dbReference>
<dbReference type="InterPro" id="IPR000679">
    <property type="entry name" value="Znf_GATA"/>
</dbReference>
<dbReference type="PROSITE" id="PS00344">
    <property type="entry name" value="GATA_ZN_FINGER_1"/>
    <property type="match status" value="1"/>
</dbReference>
<dbReference type="InterPro" id="IPR013088">
    <property type="entry name" value="Znf_NHR/GATA"/>
</dbReference>
<name>A0A834GQ29_RHOSS</name>
<evidence type="ECO:0000256" key="6">
    <source>
        <dbReference type="ARBA" id="ARBA00022833"/>
    </source>
</evidence>
<accession>A0A834GQ29</accession>
<protein>
    <submittedName>
        <fullName evidence="18">Uncharacterized protein</fullName>
    </submittedName>
</protein>
<evidence type="ECO:0000256" key="5">
    <source>
        <dbReference type="ARBA" id="ARBA00022771"/>
    </source>
</evidence>
<evidence type="ECO:0000256" key="10">
    <source>
        <dbReference type="ARBA" id="ARBA00023163"/>
    </source>
</evidence>
<feature type="compositionally biased region" description="Polar residues" evidence="14">
    <location>
        <begin position="302"/>
        <end position="317"/>
    </location>
</feature>
<dbReference type="GO" id="GO:0043565">
    <property type="term" value="F:sequence-specific DNA binding"/>
    <property type="evidence" value="ECO:0007669"/>
    <property type="project" value="InterPro"/>
</dbReference>
<dbReference type="PANTHER" id="PTHR46125">
    <property type="entry name" value="GATA TRANSCRIPTION FACTOR 28"/>
    <property type="match status" value="1"/>
</dbReference>
<evidence type="ECO:0000313" key="18">
    <source>
        <dbReference type="EMBL" id="KAF7135382.1"/>
    </source>
</evidence>
<dbReference type="Proteomes" id="UP000626092">
    <property type="component" value="Unassembled WGS sequence"/>
</dbReference>
<dbReference type="OrthoDB" id="2162994at2759"/>
<dbReference type="PROSITE" id="PS51320">
    <property type="entry name" value="TIFY"/>
    <property type="match status" value="1"/>
</dbReference>
<keyword evidence="6" id="KW-0862">Zinc</keyword>
<evidence type="ECO:0000256" key="1">
    <source>
        <dbReference type="ARBA" id="ARBA00002206"/>
    </source>
</evidence>
<dbReference type="InterPro" id="IPR010399">
    <property type="entry name" value="Tify_dom"/>
</dbReference>
<keyword evidence="4" id="KW-0479">Metal-binding</keyword>
<proteinExistence type="inferred from homology"/>
<comment type="caution">
    <text evidence="18">The sequence shown here is derived from an EMBL/GenBank/DDBJ whole genome shotgun (WGS) entry which is preliminary data.</text>
</comment>
<feature type="region of interest" description="Disordered" evidence="14">
    <location>
        <begin position="37"/>
        <end position="80"/>
    </location>
</feature>
<dbReference type="PANTHER" id="PTHR46125:SF27">
    <property type="entry name" value="GATA TRANSCRIPTION FACTOR 28"/>
    <property type="match status" value="1"/>
</dbReference>
<dbReference type="PROSITE" id="PS51017">
    <property type="entry name" value="CCT"/>
    <property type="match status" value="1"/>
</dbReference>
<dbReference type="EMBL" id="WJXA01000008">
    <property type="protein sequence ID" value="KAF7135382.1"/>
    <property type="molecule type" value="Genomic_DNA"/>
</dbReference>
<keyword evidence="11 13" id="KW-0539">Nucleus</keyword>
<evidence type="ECO:0000256" key="3">
    <source>
        <dbReference type="ARBA" id="ARBA00007722"/>
    </source>
</evidence>
<dbReference type="AlphaFoldDB" id="A0A834GQ29"/>
<evidence type="ECO:0000256" key="9">
    <source>
        <dbReference type="ARBA" id="ARBA00023159"/>
    </source>
</evidence>
<keyword evidence="9" id="KW-0010">Activator</keyword>
<dbReference type="Pfam" id="PF06200">
    <property type="entry name" value="tify"/>
    <property type="match status" value="1"/>
</dbReference>
<feature type="region of interest" description="Disordered" evidence="14">
    <location>
        <begin position="299"/>
        <end position="336"/>
    </location>
</feature>
<dbReference type="GO" id="GO:0006355">
    <property type="term" value="P:regulation of DNA-templated transcription"/>
    <property type="evidence" value="ECO:0007669"/>
    <property type="project" value="InterPro"/>
</dbReference>
<keyword evidence="19" id="KW-1185">Reference proteome</keyword>
<gene>
    <name evidence="18" type="ORF">RHSIM_Rhsim08G0248900</name>
</gene>
<keyword evidence="10" id="KW-0804">Transcription</keyword>
<dbReference type="Pfam" id="PF00320">
    <property type="entry name" value="GATA"/>
    <property type="match status" value="1"/>
</dbReference>